<name>A0A0M9FR31_LEPPY</name>
<keyword evidence="2" id="KW-1185">Reference proteome</keyword>
<proteinExistence type="predicted"/>
<evidence type="ECO:0000313" key="2">
    <source>
        <dbReference type="Proteomes" id="UP000037923"/>
    </source>
</evidence>
<evidence type="ECO:0000313" key="1">
    <source>
        <dbReference type="EMBL" id="KPA74340.1"/>
    </source>
</evidence>
<gene>
    <name evidence="1" type="ORF">ABB37_09324</name>
</gene>
<dbReference type="OrthoDB" id="264658at2759"/>
<dbReference type="VEuPathDB" id="TriTrypDB:LpyrH10_30_0850"/>
<accession>A0A0M9FR31</accession>
<dbReference type="RefSeq" id="XP_015652779.1">
    <property type="nucleotide sequence ID" value="XM_015808728.1"/>
</dbReference>
<dbReference type="Proteomes" id="UP000037923">
    <property type="component" value="Unassembled WGS sequence"/>
</dbReference>
<organism evidence="1 2">
    <name type="scientific">Leptomonas pyrrhocoris</name>
    <name type="common">Firebug parasite</name>
    <dbReference type="NCBI Taxonomy" id="157538"/>
    <lineage>
        <taxon>Eukaryota</taxon>
        <taxon>Discoba</taxon>
        <taxon>Euglenozoa</taxon>
        <taxon>Kinetoplastea</taxon>
        <taxon>Metakinetoplastina</taxon>
        <taxon>Trypanosomatida</taxon>
        <taxon>Trypanosomatidae</taxon>
        <taxon>Leishmaniinae</taxon>
        <taxon>Leptomonas</taxon>
    </lineage>
</organism>
<dbReference type="AlphaFoldDB" id="A0A0M9FR31"/>
<dbReference type="EMBL" id="LGTL01000030">
    <property type="protein sequence ID" value="KPA74340.1"/>
    <property type="molecule type" value="Genomic_DNA"/>
</dbReference>
<reference evidence="1 2" key="1">
    <citation type="submission" date="2015-07" db="EMBL/GenBank/DDBJ databases">
        <title>High-quality genome of monoxenous trypanosomatid Leptomonas pyrrhocoris.</title>
        <authorList>
            <person name="Flegontov P."/>
            <person name="Butenko A."/>
            <person name="Firsov S."/>
            <person name="Vlcek C."/>
            <person name="Logacheva M.D."/>
            <person name="Field M."/>
            <person name="Filatov D."/>
            <person name="Flegontova O."/>
            <person name="Gerasimov E."/>
            <person name="Jackson A.P."/>
            <person name="Kelly S."/>
            <person name="Opperdoes F."/>
            <person name="O'Reilly A."/>
            <person name="Votypka J."/>
            <person name="Yurchenko V."/>
            <person name="Lukes J."/>
        </authorList>
    </citation>
    <scope>NUCLEOTIDE SEQUENCE [LARGE SCALE GENOMIC DNA]</scope>
    <source>
        <strain evidence="1">H10</strain>
    </source>
</reference>
<comment type="caution">
    <text evidence="1">The sequence shown here is derived from an EMBL/GenBank/DDBJ whole genome shotgun (WGS) entry which is preliminary data.</text>
</comment>
<sequence length="81" mass="9448">MAHNMVAFLFLALCFFVLYRYIIPRLFPQVVNRVGVVRLDDNSNTVYAFESSGMPMMNTYSRSHVKANVRRRNHQYEAAMA</sequence>
<dbReference type="GeneID" id="26909607"/>
<protein>
    <submittedName>
        <fullName evidence="1">Uncharacterized protein</fullName>
    </submittedName>
</protein>